<feature type="region of interest" description="Disordered" evidence="6">
    <location>
        <begin position="1"/>
        <end position="79"/>
    </location>
</feature>
<comment type="caution">
    <text evidence="7">The sequence shown here is derived from an EMBL/GenBank/DDBJ whole genome shotgun (WGS) entry which is preliminary data.</text>
</comment>
<keyword evidence="8" id="KW-1185">Reference proteome</keyword>
<dbReference type="AlphaFoldDB" id="A0A081B6B2"/>
<reference evidence="7 8" key="1">
    <citation type="submission" date="2014-07" db="EMBL/GenBank/DDBJ databases">
        <title>Tepidicaulis marinum gen. nov., sp. nov., a novel marine bacterium denitrifying nitrate to nitrous oxide strictly under microaerobic conditions.</title>
        <authorList>
            <person name="Takeuchi M."/>
            <person name="Yamagishi T."/>
            <person name="Kamagata Y."/>
            <person name="Oshima K."/>
            <person name="Hattori M."/>
            <person name="Katayama T."/>
            <person name="Hanada S."/>
            <person name="Tamaki H."/>
            <person name="Marumo K."/>
            <person name="Maeda H."/>
            <person name="Nedachi M."/>
            <person name="Iwasaki W."/>
            <person name="Suwa Y."/>
            <person name="Sakata S."/>
        </authorList>
    </citation>
    <scope>NUCLEOTIDE SEQUENCE [LARGE SCALE GENOMIC DNA]</scope>
    <source>
        <strain evidence="7 8">MA2</strain>
    </source>
</reference>
<proteinExistence type="predicted"/>
<organism evidence="7 8">
    <name type="scientific">Tepidicaulis marinus</name>
    <dbReference type="NCBI Taxonomy" id="1333998"/>
    <lineage>
        <taxon>Bacteria</taxon>
        <taxon>Pseudomonadati</taxon>
        <taxon>Pseudomonadota</taxon>
        <taxon>Alphaproteobacteria</taxon>
        <taxon>Hyphomicrobiales</taxon>
        <taxon>Parvibaculaceae</taxon>
        <taxon>Tepidicaulis</taxon>
    </lineage>
</organism>
<keyword evidence="4" id="KW-0472">Membrane</keyword>
<evidence type="ECO:0000256" key="3">
    <source>
        <dbReference type="ARBA" id="ARBA00022989"/>
    </source>
</evidence>
<evidence type="ECO:0000256" key="1">
    <source>
        <dbReference type="ARBA" id="ARBA00004370"/>
    </source>
</evidence>
<evidence type="ECO:0000256" key="2">
    <source>
        <dbReference type="ARBA" id="ARBA00022692"/>
    </source>
</evidence>
<feature type="coiled-coil region" evidence="5">
    <location>
        <begin position="163"/>
        <end position="222"/>
    </location>
</feature>
<gene>
    <name evidence="7" type="ORF">M2A_0079</name>
</gene>
<evidence type="ECO:0000313" key="7">
    <source>
        <dbReference type="EMBL" id="GAK43580.1"/>
    </source>
</evidence>
<dbReference type="EMBL" id="BBIO01000001">
    <property type="protein sequence ID" value="GAK43580.1"/>
    <property type="molecule type" value="Genomic_DNA"/>
</dbReference>
<feature type="compositionally biased region" description="Basic and acidic residues" evidence="6">
    <location>
        <begin position="40"/>
        <end position="50"/>
    </location>
</feature>
<comment type="subcellular location">
    <subcellularLocation>
        <location evidence="1">Membrane</location>
    </subcellularLocation>
</comment>
<keyword evidence="5" id="KW-0175">Coiled coil</keyword>
<evidence type="ECO:0000256" key="5">
    <source>
        <dbReference type="SAM" id="Coils"/>
    </source>
</evidence>
<dbReference type="RefSeq" id="WP_052379075.1">
    <property type="nucleotide sequence ID" value="NZ_BBIO01000001.1"/>
</dbReference>
<protein>
    <submittedName>
        <fullName evidence="7">Conserved protein</fullName>
    </submittedName>
</protein>
<feature type="compositionally biased region" description="Basic and acidic residues" evidence="6">
    <location>
        <begin position="1"/>
        <end position="15"/>
    </location>
</feature>
<dbReference type="Pfam" id="PF09731">
    <property type="entry name" value="Mitofilin"/>
    <property type="match status" value="1"/>
</dbReference>
<dbReference type="InterPro" id="IPR019133">
    <property type="entry name" value="MIC60"/>
</dbReference>
<keyword evidence="3" id="KW-1133">Transmembrane helix</keyword>
<dbReference type="Proteomes" id="UP000028702">
    <property type="component" value="Unassembled WGS sequence"/>
</dbReference>
<dbReference type="Gene3D" id="1.10.287.1490">
    <property type="match status" value="1"/>
</dbReference>
<keyword evidence="2" id="KW-0812">Transmembrane</keyword>
<evidence type="ECO:0000256" key="6">
    <source>
        <dbReference type="SAM" id="MobiDB-lite"/>
    </source>
</evidence>
<name>A0A081B6B2_9HYPH</name>
<dbReference type="GO" id="GO:0016020">
    <property type="term" value="C:membrane"/>
    <property type="evidence" value="ECO:0007669"/>
    <property type="project" value="UniProtKB-SubCell"/>
</dbReference>
<dbReference type="STRING" id="1333998.M2A_0079"/>
<evidence type="ECO:0000313" key="8">
    <source>
        <dbReference type="Proteomes" id="UP000028702"/>
    </source>
</evidence>
<sequence length="444" mass="45876">MSDETDKGGPQDKAQKGGAEGASGDPEILRPGQKAKASSKRREDDPRIIEGEAEEVREDEAARSEASSKAPPSMSSNGASGTLGPVLAAGLGGGLIGAVALGAFLHFSGALPGTAFEGDGDRLASVESRLAAAMDFTRSETSRLGTQMSRFEEELGALEPERVTGIEENLSVLQQEARKVESRLAAIDSRFEEVAATRDARLAELKAGIADLQGQLDALRLQLPPADLAAKVGANDRRLDALETGIGALGPQVAGLSEELSVLTEKVNEPSGAEKAALGTALAGLARAFEGGQPFASELEAIKAVTGERPELEALEEAAEKGVPSLATLKQRFPDLVGRVLHAEKTEGADGLWEKLAANASALVTVRRQGEVEGDSTEAVLARMERRLGEDDLKGAVEAGQALSGPAGEAAAPWLQAAEARLQGEALIGALQTAVMASIAAENG</sequence>
<evidence type="ECO:0000256" key="4">
    <source>
        <dbReference type="ARBA" id="ARBA00023136"/>
    </source>
</evidence>
<dbReference type="eggNOG" id="COG4223">
    <property type="taxonomic scope" value="Bacteria"/>
</dbReference>
<accession>A0A081B6B2</accession>